<evidence type="ECO:0000313" key="8">
    <source>
        <dbReference type="Proteomes" id="UP000009223"/>
    </source>
</evidence>
<dbReference type="Gene3D" id="1.10.150.130">
    <property type="match status" value="1"/>
</dbReference>
<keyword evidence="3" id="KW-0238">DNA-binding</keyword>
<dbReference type="AlphaFoldDB" id="F5YJQ9"/>
<dbReference type="EMBL" id="CP001843">
    <property type="protein sequence ID" value="AEF85874.1"/>
    <property type="molecule type" value="Genomic_DNA"/>
</dbReference>
<dbReference type="InterPro" id="IPR013762">
    <property type="entry name" value="Integrase-like_cat_sf"/>
</dbReference>
<evidence type="ECO:0000256" key="5">
    <source>
        <dbReference type="SAM" id="MobiDB-lite"/>
    </source>
</evidence>
<evidence type="ECO:0000256" key="1">
    <source>
        <dbReference type="ARBA" id="ARBA00008857"/>
    </source>
</evidence>
<dbReference type="eggNOG" id="COG0582">
    <property type="taxonomic scope" value="Bacteria"/>
</dbReference>
<reference evidence="7 8" key="2">
    <citation type="journal article" date="2011" name="ISME J.">
        <title>RNA-seq reveals cooperative metabolic interactions between two termite-gut spirochete species in co-culture.</title>
        <authorList>
            <person name="Rosenthal A.Z."/>
            <person name="Matson E.G."/>
            <person name="Eldar A."/>
            <person name="Leadbetter J.R."/>
        </authorList>
    </citation>
    <scope>NUCLEOTIDE SEQUENCE [LARGE SCALE GENOMIC DNA]</scope>
    <source>
        <strain evidence="8">ATCC BAA-887 / DSM 12427 / ZAS-2</strain>
    </source>
</reference>
<evidence type="ECO:0000256" key="4">
    <source>
        <dbReference type="ARBA" id="ARBA00023172"/>
    </source>
</evidence>
<dbReference type="CDD" id="cd00397">
    <property type="entry name" value="DNA_BRE_C"/>
    <property type="match status" value="1"/>
</dbReference>
<sequence length="412" mass="48000">MRIKNDYTIFPRKMPSGKVVYYYQTYDEKGRRTVPHSTGKSLRTEAWKECNRLLKLGYLVPSKRIPIFRQYAEGWFNRETCAYTKWRELHDPLTDGTIDTSAGHLRGHILSYFGDMRLDTITEIDIENWMLELADKEYKHTYINNHYYTLRVMLSEAVRRKILHENVAMKVEQLKENCRSIEILTIPEVRKLFPARWNLIWDSYYLYLLNKVAAFTGMRAGELLGLRGDCVFPEYIRVEWQYTAKKKLTGTKTKKSRNVPITGLIYEDLYDLIKKNGTAFLFSEDGGETPLSRSTLRSGYINALKKIGIDDTERQRRGLSPHSWRHFLNTKLVMENISDRKVLEVTGQVSIDVNKRYTHLKSEEFKDVVAAQQSILITRKKRETKKAVKKTGKPKAAPTAKPSRKAAARKQA</sequence>
<keyword evidence="8" id="KW-1185">Reference proteome</keyword>
<dbReference type="InterPro" id="IPR010998">
    <property type="entry name" value="Integrase_recombinase_N"/>
</dbReference>
<evidence type="ECO:0000256" key="2">
    <source>
        <dbReference type="ARBA" id="ARBA00022908"/>
    </source>
</evidence>
<proteinExistence type="inferred from homology"/>
<dbReference type="OrthoDB" id="370771at2"/>
<dbReference type="KEGG" id="tpi:TREPR_2080"/>
<name>F5YJQ9_TREPZ</name>
<evidence type="ECO:0000256" key="3">
    <source>
        <dbReference type="ARBA" id="ARBA00023125"/>
    </source>
</evidence>
<dbReference type="SUPFAM" id="SSF56349">
    <property type="entry name" value="DNA breaking-rejoining enzymes"/>
    <property type="match status" value="1"/>
</dbReference>
<accession>F5YJQ9</accession>
<protein>
    <submittedName>
        <fullName evidence="7">Site-specific recombinase, phage integrase family</fullName>
    </submittedName>
</protein>
<feature type="domain" description="Tyr recombinase" evidence="6">
    <location>
        <begin position="179"/>
        <end position="370"/>
    </location>
</feature>
<dbReference type="GO" id="GO:0006310">
    <property type="term" value="P:DNA recombination"/>
    <property type="evidence" value="ECO:0007669"/>
    <property type="project" value="UniProtKB-KW"/>
</dbReference>
<dbReference type="InterPro" id="IPR050090">
    <property type="entry name" value="Tyrosine_recombinase_XerCD"/>
</dbReference>
<dbReference type="Proteomes" id="UP000009223">
    <property type="component" value="Chromosome"/>
</dbReference>
<comment type="similarity">
    <text evidence="1">Belongs to the 'phage' integrase family.</text>
</comment>
<dbReference type="GO" id="GO:0015074">
    <property type="term" value="P:DNA integration"/>
    <property type="evidence" value="ECO:0007669"/>
    <property type="project" value="UniProtKB-KW"/>
</dbReference>
<dbReference type="InterPro" id="IPR004107">
    <property type="entry name" value="Integrase_SAM-like_N"/>
</dbReference>
<evidence type="ECO:0000313" key="7">
    <source>
        <dbReference type="EMBL" id="AEF85874.1"/>
    </source>
</evidence>
<dbReference type="PANTHER" id="PTHR30349">
    <property type="entry name" value="PHAGE INTEGRASE-RELATED"/>
    <property type="match status" value="1"/>
</dbReference>
<evidence type="ECO:0000259" key="6">
    <source>
        <dbReference type="PROSITE" id="PS51898"/>
    </source>
</evidence>
<dbReference type="PANTHER" id="PTHR30349:SF41">
    <property type="entry name" value="INTEGRASE_RECOMBINASE PROTEIN MJ0367-RELATED"/>
    <property type="match status" value="1"/>
</dbReference>
<keyword evidence="4" id="KW-0233">DNA recombination</keyword>
<dbReference type="Gene3D" id="1.10.443.10">
    <property type="entry name" value="Intergrase catalytic core"/>
    <property type="match status" value="1"/>
</dbReference>
<dbReference type="Pfam" id="PF00589">
    <property type="entry name" value="Phage_integrase"/>
    <property type="match status" value="1"/>
</dbReference>
<reference evidence="8" key="1">
    <citation type="submission" date="2009-12" db="EMBL/GenBank/DDBJ databases">
        <title>Complete sequence of Treponema primitia strain ZAS-2.</title>
        <authorList>
            <person name="Tetu S.G."/>
            <person name="Matson E."/>
            <person name="Ren Q."/>
            <person name="Seshadri R."/>
            <person name="Elbourne L."/>
            <person name="Hassan K.A."/>
            <person name="Durkin A."/>
            <person name="Radune D."/>
            <person name="Mohamoud Y."/>
            <person name="Shay R."/>
            <person name="Jin S."/>
            <person name="Zhang X."/>
            <person name="Lucey K."/>
            <person name="Ballor N.R."/>
            <person name="Ottesen E."/>
            <person name="Rosenthal R."/>
            <person name="Allen A."/>
            <person name="Leadbetter J.R."/>
            <person name="Paulsen I.T."/>
        </authorList>
    </citation>
    <scope>NUCLEOTIDE SEQUENCE [LARGE SCALE GENOMIC DNA]</scope>
    <source>
        <strain evidence="8">ATCC BAA-887 / DSM 12427 / ZAS-2</strain>
    </source>
</reference>
<feature type="compositionally biased region" description="Basic residues" evidence="5">
    <location>
        <begin position="402"/>
        <end position="412"/>
    </location>
</feature>
<feature type="compositionally biased region" description="Basic residues" evidence="5">
    <location>
        <begin position="381"/>
        <end position="393"/>
    </location>
</feature>
<dbReference type="PROSITE" id="PS51898">
    <property type="entry name" value="TYR_RECOMBINASE"/>
    <property type="match status" value="1"/>
</dbReference>
<dbReference type="HOGENOM" id="CLU_667192_0_0_12"/>
<feature type="region of interest" description="Disordered" evidence="5">
    <location>
        <begin position="381"/>
        <end position="412"/>
    </location>
</feature>
<keyword evidence="2" id="KW-0229">DNA integration</keyword>
<dbReference type="InterPro" id="IPR002104">
    <property type="entry name" value="Integrase_catalytic"/>
</dbReference>
<dbReference type="RefSeq" id="WP_015708087.1">
    <property type="nucleotide sequence ID" value="NC_015578.1"/>
</dbReference>
<dbReference type="STRING" id="545694.TREPR_2080"/>
<dbReference type="Pfam" id="PF14659">
    <property type="entry name" value="Phage_int_SAM_3"/>
    <property type="match status" value="1"/>
</dbReference>
<dbReference type="GO" id="GO:0003677">
    <property type="term" value="F:DNA binding"/>
    <property type="evidence" value="ECO:0007669"/>
    <property type="project" value="UniProtKB-KW"/>
</dbReference>
<gene>
    <name evidence="7" type="ordered locus">TREPR_2080</name>
</gene>
<dbReference type="InterPro" id="IPR011010">
    <property type="entry name" value="DNA_brk_join_enz"/>
</dbReference>
<organism evidence="7 8">
    <name type="scientific">Treponema primitia (strain ATCC BAA-887 / DSM 12427 / ZAS-2)</name>
    <dbReference type="NCBI Taxonomy" id="545694"/>
    <lineage>
        <taxon>Bacteria</taxon>
        <taxon>Pseudomonadati</taxon>
        <taxon>Spirochaetota</taxon>
        <taxon>Spirochaetia</taxon>
        <taxon>Spirochaetales</taxon>
        <taxon>Treponemataceae</taxon>
        <taxon>Treponema</taxon>
    </lineage>
</organism>